<keyword evidence="1" id="KW-1133">Transmembrane helix</keyword>
<proteinExistence type="predicted"/>
<sequence>METEKIYLTMKHSGASSLILGILSICFGIAAGVLLIASGANLLKKKKYLSF</sequence>
<reference evidence="2" key="1">
    <citation type="submission" date="2020-06" db="EMBL/GenBank/DDBJ databases">
        <title>Characterization of fructooligosaccharide metabolism and fructooligosaccharide-degrading enzymes in human commensal butyrate producers.</title>
        <authorList>
            <person name="Tanno H."/>
            <person name="Fujii T."/>
            <person name="Hirano K."/>
            <person name="Maeno S."/>
            <person name="Tonozuka T."/>
            <person name="Sakamoto M."/>
            <person name="Ohkuma M."/>
            <person name="Tochio T."/>
            <person name="Endo A."/>
        </authorList>
    </citation>
    <scope>NUCLEOTIDE SEQUENCE</scope>
    <source>
        <strain evidence="2">JCM 17466</strain>
    </source>
</reference>
<dbReference type="EMBL" id="BLYI01000031">
    <property type="protein sequence ID" value="GFO85181.1"/>
    <property type="molecule type" value="Genomic_DNA"/>
</dbReference>
<gene>
    <name evidence="2" type="ORF">ANBU17_15280</name>
</gene>
<feature type="transmembrane region" description="Helical" evidence="1">
    <location>
        <begin position="18"/>
        <end position="43"/>
    </location>
</feature>
<accession>A0A916Q9P8</accession>
<dbReference type="Proteomes" id="UP000613208">
    <property type="component" value="Unassembled WGS sequence"/>
</dbReference>
<evidence type="ECO:0000313" key="2">
    <source>
        <dbReference type="EMBL" id="GFO85181.1"/>
    </source>
</evidence>
<organism evidence="2 3">
    <name type="scientific">Anaerostipes butyraticus</name>
    <dbReference type="NCBI Taxonomy" id="645466"/>
    <lineage>
        <taxon>Bacteria</taxon>
        <taxon>Bacillati</taxon>
        <taxon>Bacillota</taxon>
        <taxon>Clostridia</taxon>
        <taxon>Lachnospirales</taxon>
        <taxon>Lachnospiraceae</taxon>
        <taxon>Anaerostipes</taxon>
    </lineage>
</organism>
<dbReference type="AlphaFoldDB" id="A0A916Q9P8"/>
<keyword evidence="3" id="KW-1185">Reference proteome</keyword>
<evidence type="ECO:0000256" key="1">
    <source>
        <dbReference type="SAM" id="Phobius"/>
    </source>
</evidence>
<evidence type="ECO:0000313" key="3">
    <source>
        <dbReference type="Proteomes" id="UP000613208"/>
    </source>
</evidence>
<keyword evidence="1" id="KW-0472">Membrane</keyword>
<name>A0A916Q9P8_9FIRM</name>
<dbReference type="RefSeq" id="WP_201310885.1">
    <property type="nucleotide sequence ID" value="NZ_BLYI01000031.1"/>
</dbReference>
<keyword evidence="1" id="KW-0812">Transmembrane</keyword>
<comment type="caution">
    <text evidence="2">The sequence shown here is derived from an EMBL/GenBank/DDBJ whole genome shotgun (WGS) entry which is preliminary data.</text>
</comment>
<protein>
    <submittedName>
        <fullName evidence="2">Uncharacterized protein</fullName>
    </submittedName>
</protein>